<reference evidence="10 11" key="1">
    <citation type="submission" date="2018-06" db="EMBL/GenBank/DDBJ databases">
        <title>Spirosoma sp. HMF3257 Genome sequencing and assembly.</title>
        <authorList>
            <person name="Kang H."/>
            <person name="Cha I."/>
            <person name="Kim H."/>
            <person name="Kang J."/>
            <person name="Joh K."/>
        </authorList>
    </citation>
    <scope>NUCLEOTIDE SEQUENCE [LARGE SCALE GENOMIC DNA]</scope>
    <source>
        <strain evidence="10 11">HMF3257</strain>
    </source>
</reference>
<comment type="subcellular location">
    <subcellularLocation>
        <location evidence="1">Cell membrane</location>
        <topology evidence="1">Multi-pass membrane protein</topology>
    </subcellularLocation>
</comment>
<dbReference type="InterPro" id="IPR047699">
    <property type="entry name" value="Permease_put_prefix"/>
</dbReference>
<proteinExistence type="inferred from homology"/>
<dbReference type="Pfam" id="PF02687">
    <property type="entry name" value="FtsX"/>
    <property type="match status" value="2"/>
</dbReference>
<keyword evidence="5 7" id="KW-0472">Membrane</keyword>
<dbReference type="OrthoDB" id="5933722at2"/>
<evidence type="ECO:0000256" key="2">
    <source>
        <dbReference type="ARBA" id="ARBA00022475"/>
    </source>
</evidence>
<sequence length="887" mass="100513">MKPPRLADRFLNWFCAPHLREEVLGDLHERYALRVVQSGEARARRRYWREVLAYVRPSIMKRQSGEFTNPTTPDMLRNYLTIAFRTLVKNKGYSFINIGGLAVGMAVAMLIGLWVYDELSFNTYHKNYSRIARIMQNQVEHGVIKTSQTLPYPFIHELKTNYKRHFKHIVTSTHTGDYILSTTDKKLTKKGQFIGAEAPEMFTLRMLKGTWAGLQDPQSILLSASTASALFGDAEPMGKLLKINTDKDVRVTGVYEDLPQNTELHNAQFLASWDYFVATNAYMRQKKWDNHALWIYVEIQPNTDFDKVTASIKDSELNVIRHLESMKEEAATTPQMWLNPMCNWHLYSDFTNGTVSDGPIQYVWLVGLIGFFVLLLACINFMNLSTARSEQRAREVGIRKAIGSRRIQLISQFFSESFLVVFLAFGLAILMVTTALPWFNDMAAKQMSIPWKNGYFWLFNVGFVLLTGLLAGSYPALYLTSFQPVKVLKGVGLARAQMGRFSSMPRQVLVVMQFTVSITLIICTLVVYRQVQFAKSRPVGYSRDGLLMVQMQSDDFYGKTDLLRTELKNTGAVTDVAESQSPITGVWSTNDGFRWKGLSTPSTDQFATLSVTPEYAQTVGWQFIAGRNFSKEFASDSSGFIINETAAKQMGFQKQSAGSAIGETIHWKSQWMTDNVEKSFIVLGVVKDMVMESPFQPIKPTVFCLFGNPNWINIRLNPAISTSDALPKIEAVFKKLIPSAPFEYKFADDEYAAKFRTEERIGKLASFFAILAIFISCLGLFGLASYMAEQRTKEIGVRKVLGASVFNLWRLLSKDFVVLVIIGFGIATPIAYYFLHNWLQKYQYRTEISWWIFAASGTGALLITLLTVSFQSIKAALMNPVRSLRSE</sequence>
<gene>
    <name evidence="10" type="ORF">HMF3257_02690</name>
</gene>
<dbReference type="EMBL" id="QLII01000001">
    <property type="protein sequence ID" value="RAI73605.1"/>
    <property type="molecule type" value="Genomic_DNA"/>
</dbReference>
<dbReference type="InterPro" id="IPR050250">
    <property type="entry name" value="Macrolide_Exporter_MacB"/>
</dbReference>
<feature type="domain" description="ABC3 transporter permease C-terminal" evidence="8">
    <location>
        <begin position="368"/>
        <end position="484"/>
    </location>
</feature>
<comment type="similarity">
    <text evidence="6">Belongs to the ABC-4 integral membrane protein family.</text>
</comment>
<evidence type="ECO:0000256" key="3">
    <source>
        <dbReference type="ARBA" id="ARBA00022692"/>
    </source>
</evidence>
<protein>
    <submittedName>
        <fullName evidence="10">ABC transporter permease</fullName>
    </submittedName>
</protein>
<accession>A0A327NFC8</accession>
<evidence type="ECO:0000256" key="6">
    <source>
        <dbReference type="ARBA" id="ARBA00038076"/>
    </source>
</evidence>
<keyword evidence="2" id="KW-1003">Cell membrane</keyword>
<feature type="transmembrane region" description="Helical" evidence="7">
    <location>
        <begin position="816"/>
        <end position="836"/>
    </location>
</feature>
<keyword evidence="4 7" id="KW-1133">Transmembrane helix</keyword>
<dbReference type="NCBIfam" id="NF038404">
    <property type="entry name" value="perm_prefix_2"/>
    <property type="match status" value="1"/>
</dbReference>
<feature type="domain" description="MacB-like periplasmic core" evidence="9">
    <location>
        <begin position="516"/>
        <end position="729"/>
    </location>
</feature>
<dbReference type="GO" id="GO:0005886">
    <property type="term" value="C:plasma membrane"/>
    <property type="evidence" value="ECO:0007669"/>
    <property type="project" value="UniProtKB-SubCell"/>
</dbReference>
<evidence type="ECO:0000313" key="11">
    <source>
        <dbReference type="Proteomes" id="UP000249016"/>
    </source>
</evidence>
<dbReference type="PANTHER" id="PTHR30572">
    <property type="entry name" value="MEMBRANE COMPONENT OF TRANSPORTER-RELATED"/>
    <property type="match status" value="1"/>
</dbReference>
<evidence type="ECO:0000259" key="8">
    <source>
        <dbReference type="Pfam" id="PF02687"/>
    </source>
</evidence>
<evidence type="ECO:0000259" key="9">
    <source>
        <dbReference type="Pfam" id="PF12704"/>
    </source>
</evidence>
<feature type="domain" description="MacB-like periplasmic core" evidence="9">
    <location>
        <begin position="94"/>
        <end position="314"/>
    </location>
</feature>
<keyword evidence="11" id="KW-1185">Reference proteome</keyword>
<feature type="transmembrane region" description="Helical" evidence="7">
    <location>
        <begin position="413"/>
        <end position="436"/>
    </location>
</feature>
<dbReference type="InterPro" id="IPR025857">
    <property type="entry name" value="MacB_PCD"/>
</dbReference>
<feature type="transmembrane region" description="Helical" evidence="7">
    <location>
        <begin position="508"/>
        <end position="528"/>
    </location>
</feature>
<feature type="transmembrane region" description="Helical" evidence="7">
    <location>
        <begin position="362"/>
        <end position="384"/>
    </location>
</feature>
<name>A0A327NFC8_9BACT</name>
<dbReference type="AlphaFoldDB" id="A0A327NFC8"/>
<feature type="transmembrane region" description="Helical" evidence="7">
    <location>
        <begin position="848"/>
        <end position="868"/>
    </location>
</feature>
<evidence type="ECO:0000256" key="4">
    <source>
        <dbReference type="ARBA" id="ARBA00022989"/>
    </source>
</evidence>
<evidence type="ECO:0000256" key="1">
    <source>
        <dbReference type="ARBA" id="ARBA00004651"/>
    </source>
</evidence>
<feature type="domain" description="ABC3 transporter permease C-terminal" evidence="8">
    <location>
        <begin position="767"/>
        <end position="880"/>
    </location>
</feature>
<dbReference type="GO" id="GO:0022857">
    <property type="term" value="F:transmembrane transporter activity"/>
    <property type="evidence" value="ECO:0007669"/>
    <property type="project" value="TreeGrafter"/>
</dbReference>
<feature type="transmembrane region" description="Helical" evidence="7">
    <location>
        <begin position="95"/>
        <end position="116"/>
    </location>
</feature>
<dbReference type="InterPro" id="IPR003838">
    <property type="entry name" value="ABC3_permease_C"/>
</dbReference>
<dbReference type="Proteomes" id="UP000249016">
    <property type="component" value="Unassembled WGS sequence"/>
</dbReference>
<dbReference type="RefSeq" id="WP_111340483.1">
    <property type="nucleotide sequence ID" value="NZ_QLII01000001.1"/>
</dbReference>
<dbReference type="Pfam" id="PF12704">
    <property type="entry name" value="MacB_PCD"/>
    <property type="match status" value="2"/>
</dbReference>
<feature type="transmembrane region" description="Helical" evidence="7">
    <location>
        <begin position="456"/>
        <end position="479"/>
    </location>
</feature>
<comment type="caution">
    <text evidence="10">The sequence shown here is derived from an EMBL/GenBank/DDBJ whole genome shotgun (WGS) entry which is preliminary data.</text>
</comment>
<keyword evidence="3 7" id="KW-0812">Transmembrane</keyword>
<organism evidence="10 11">
    <name type="scientific">Spirosoma telluris</name>
    <dbReference type="NCBI Taxonomy" id="2183553"/>
    <lineage>
        <taxon>Bacteria</taxon>
        <taxon>Pseudomonadati</taxon>
        <taxon>Bacteroidota</taxon>
        <taxon>Cytophagia</taxon>
        <taxon>Cytophagales</taxon>
        <taxon>Cytophagaceae</taxon>
        <taxon>Spirosoma</taxon>
    </lineage>
</organism>
<evidence type="ECO:0000256" key="5">
    <source>
        <dbReference type="ARBA" id="ARBA00023136"/>
    </source>
</evidence>
<evidence type="ECO:0000313" key="10">
    <source>
        <dbReference type="EMBL" id="RAI73605.1"/>
    </source>
</evidence>
<feature type="transmembrane region" description="Helical" evidence="7">
    <location>
        <begin position="764"/>
        <end position="788"/>
    </location>
</feature>
<dbReference type="PANTHER" id="PTHR30572:SF4">
    <property type="entry name" value="ABC TRANSPORTER PERMEASE YTRF"/>
    <property type="match status" value="1"/>
</dbReference>
<evidence type="ECO:0000256" key="7">
    <source>
        <dbReference type="SAM" id="Phobius"/>
    </source>
</evidence>